<dbReference type="AlphaFoldDB" id="A0A8S9J973"/>
<accession>A0A8S9J973</accession>
<dbReference type="Proteomes" id="UP000712281">
    <property type="component" value="Unassembled WGS sequence"/>
</dbReference>
<evidence type="ECO:0000313" key="2">
    <source>
        <dbReference type="Proteomes" id="UP000712281"/>
    </source>
</evidence>
<sequence length="84" mass="9615">MQKTTISHCESNLLTKFSVSALACQHGSSVDRCYGMSVDRCYGMSVDRCYGIRRSMLRYASIDTAIGKRYRSDRLCSTRFLDQR</sequence>
<name>A0A8S9J973_BRACR</name>
<proteinExistence type="predicted"/>
<comment type="caution">
    <text evidence="1">The sequence shown here is derived from an EMBL/GenBank/DDBJ whole genome shotgun (WGS) entry which is preliminary data.</text>
</comment>
<reference evidence="1" key="1">
    <citation type="submission" date="2019-12" db="EMBL/GenBank/DDBJ databases">
        <title>Genome sequencing and annotation of Brassica cretica.</title>
        <authorList>
            <person name="Studholme D.J."/>
            <person name="Sarris P.F."/>
        </authorList>
    </citation>
    <scope>NUCLEOTIDE SEQUENCE</scope>
    <source>
        <strain evidence="1">PFS-001/15</strain>
        <tissue evidence="1">Leaf</tissue>
    </source>
</reference>
<protein>
    <submittedName>
        <fullName evidence="1">Uncharacterized protein</fullName>
    </submittedName>
</protein>
<organism evidence="1 2">
    <name type="scientific">Brassica cretica</name>
    <name type="common">Mustard</name>
    <dbReference type="NCBI Taxonomy" id="69181"/>
    <lineage>
        <taxon>Eukaryota</taxon>
        <taxon>Viridiplantae</taxon>
        <taxon>Streptophyta</taxon>
        <taxon>Embryophyta</taxon>
        <taxon>Tracheophyta</taxon>
        <taxon>Spermatophyta</taxon>
        <taxon>Magnoliopsida</taxon>
        <taxon>eudicotyledons</taxon>
        <taxon>Gunneridae</taxon>
        <taxon>Pentapetalae</taxon>
        <taxon>rosids</taxon>
        <taxon>malvids</taxon>
        <taxon>Brassicales</taxon>
        <taxon>Brassicaceae</taxon>
        <taxon>Brassiceae</taxon>
        <taxon>Brassica</taxon>
    </lineage>
</organism>
<evidence type="ECO:0000313" key="1">
    <source>
        <dbReference type="EMBL" id="KAF2578920.1"/>
    </source>
</evidence>
<gene>
    <name evidence="1" type="ORF">F2Q68_00006261</name>
</gene>
<dbReference type="EMBL" id="QGKW02001660">
    <property type="protein sequence ID" value="KAF2578920.1"/>
    <property type="molecule type" value="Genomic_DNA"/>
</dbReference>